<dbReference type="InterPro" id="IPR045570">
    <property type="entry name" value="Metalloprtase-TldD/E_cen_dom"/>
</dbReference>
<dbReference type="InterPro" id="IPR035068">
    <property type="entry name" value="TldD/PmbA_N"/>
</dbReference>
<evidence type="ECO:0000259" key="4">
    <source>
        <dbReference type="Pfam" id="PF19290"/>
    </source>
</evidence>
<keyword evidence="6" id="KW-1185">Reference proteome</keyword>
<dbReference type="GO" id="GO:0008237">
    <property type="term" value="F:metallopeptidase activity"/>
    <property type="evidence" value="ECO:0007669"/>
    <property type="project" value="InterPro"/>
</dbReference>
<dbReference type="RefSeq" id="WP_009813950.1">
    <property type="nucleotide sequence ID" value="NZ_CH724156.1"/>
</dbReference>
<dbReference type="PANTHER" id="PTHR43421">
    <property type="entry name" value="METALLOPROTEASE PMBA"/>
    <property type="match status" value="1"/>
</dbReference>
<dbReference type="InterPro" id="IPR036059">
    <property type="entry name" value="TldD/PmbA_sf"/>
</dbReference>
<dbReference type="Gene3D" id="3.30.2290.10">
    <property type="entry name" value="PmbA/TldD superfamily"/>
    <property type="match status" value="1"/>
</dbReference>
<sequence>MSVTPDLLTEHLLDAARRAGADAADAMAIAGQSLAIDVRAGQLEQAERAEGVDIGLRVLVGQRQASVSASDISASTITALAERAVAMAREAPEDPYIGLASDDLLAKDWDIAALDLCEDAPEPEPAALQEAARAAEAAAQAVAGVTQVQSASAVYDRRQIALATSAGFAGGYTLTDHGLSCVAIAGQGAGMERDHDGDGRVYHADLRSPEEIGRLAGERAVERLGARKPPTGAYPVLFDERVARSLIGHLLGAANGASVARGASWLRDRLGEQVLPEGMDIVEDPHRPRVMGSRPFDAEGLPTRRRSLVENGVLTGWILDLANARKLGLEPTANAKRGVGSPPSPGSWNIALTQGTKSRDELLRDMGTGLLVTSMIGSTINPNTGDYSRGVSGFWVENGEISHAINEGTIAGSLPEFLRRMTPANDARTHLSHVVPSLLVEGLTLAGA</sequence>
<feature type="domain" description="Metalloprotease TldD/E C-terminal" evidence="3">
    <location>
        <begin position="231"/>
        <end position="447"/>
    </location>
</feature>
<protein>
    <submittedName>
        <fullName evidence="5">PmbA</fullName>
    </submittedName>
</protein>
<dbReference type="Pfam" id="PF01523">
    <property type="entry name" value="PmbA_TldD_1st"/>
    <property type="match status" value="1"/>
</dbReference>
<evidence type="ECO:0000256" key="1">
    <source>
        <dbReference type="ARBA" id="ARBA00005836"/>
    </source>
</evidence>
<evidence type="ECO:0000259" key="3">
    <source>
        <dbReference type="Pfam" id="PF19289"/>
    </source>
</evidence>
<dbReference type="SUPFAM" id="SSF111283">
    <property type="entry name" value="Putative modulator of DNA gyrase, PmbA/TldD"/>
    <property type="match status" value="1"/>
</dbReference>
<dbReference type="Proteomes" id="UP000005954">
    <property type="component" value="Unassembled WGS sequence"/>
</dbReference>
<dbReference type="InterPro" id="IPR047657">
    <property type="entry name" value="PmbA"/>
</dbReference>
<dbReference type="AlphaFoldDB" id="A3SQH8"/>
<evidence type="ECO:0000313" key="5">
    <source>
        <dbReference type="EMBL" id="EAP75387.1"/>
    </source>
</evidence>
<dbReference type="PANTHER" id="PTHR43421:SF1">
    <property type="entry name" value="METALLOPROTEASE PMBA"/>
    <property type="match status" value="1"/>
</dbReference>
<dbReference type="Pfam" id="PF19289">
    <property type="entry name" value="PmbA_TldD_3rd"/>
    <property type="match status" value="1"/>
</dbReference>
<dbReference type="eggNOG" id="COG0312">
    <property type="taxonomic scope" value="Bacteria"/>
</dbReference>
<accession>A3SQH8</accession>
<evidence type="ECO:0000259" key="2">
    <source>
        <dbReference type="Pfam" id="PF01523"/>
    </source>
</evidence>
<dbReference type="EMBL" id="AALY01000003">
    <property type="protein sequence ID" value="EAP75387.1"/>
    <property type="molecule type" value="Genomic_DNA"/>
</dbReference>
<dbReference type="InterPro" id="IPR045569">
    <property type="entry name" value="Metalloprtase-TldD/E_C"/>
</dbReference>
<comment type="caution">
    <text evidence="5">The sequence shown here is derived from an EMBL/GenBank/DDBJ whole genome shotgun (WGS) entry which is preliminary data.</text>
</comment>
<evidence type="ECO:0000313" key="6">
    <source>
        <dbReference type="Proteomes" id="UP000005954"/>
    </source>
</evidence>
<comment type="similarity">
    <text evidence="1">Belongs to the peptidase U62 family.</text>
</comment>
<dbReference type="HOGENOM" id="CLU_026425_0_0_5"/>
<feature type="domain" description="Metalloprotease TldD/E central" evidence="4">
    <location>
        <begin position="120"/>
        <end position="224"/>
    </location>
</feature>
<proteinExistence type="inferred from homology"/>
<dbReference type="STRING" id="89187.ISM_09701"/>
<dbReference type="InterPro" id="IPR002510">
    <property type="entry name" value="Metalloprtase-TldD/E_N"/>
</dbReference>
<name>A3SQH8_ROSNI</name>
<dbReference type="GO" id="GO:0005829">
    <property type="term" value="C:cytosol"/>
    <property type="evidence" value="ECO:0007669"/>
    <property type="project" value="TreeGrafter"/>
</dbReference>
<dbReference type="GO" id="GO:0006508">
    <property type="term" value="P:proteolysis"/>
    <property type="evidence" value="ECO:0007669"/>
    <property type="project" value="InterPro"/>
</dbReference>
<organism evidence="5 6">
    <name type="scientific">Roseovarius nubinhibens (strain ATCC BAA-591 / DSM 15170 / ISM)</name>
    <dbReference type="NCBI Taxonomy" id="89187"/>
    <lineage>
        <taxon>Bacteria</taxon>
        <taxon>Pseudomonadati</taxon>
        <taxon>Pseudomonadota</taxon>
        <taxon>Alphaproteobacteria</taxon>
        <taxon>Rhodobacterales</taxon>
        <taxon>Roseobacteraceae</taxon>
        <taxon>Roseovarius</taxon>
    </lineage>
</organism>
<dbReference type="OrthoDB" id="9803618at2"/>
<dbReference type="Pfam" id="PF19290">
    <property type="entry name" value="PmbA_TldD_2nd"/>
    <property type="match status" value="1"/>
</dbReference>
<feature type="domain" description="Metalloprotease TldD/E N-terminal" evidence="2">
    <location>
        <begin position="25"/>
        <end position="88"/>
    </location>
</feature>
<reference evidence="5 6" key="1">
    <citation type="submission" date="2005-12" db="EMBL/GenBank/DDBJ databases">
        <authorList>
            <person name="Moran M.A."/>
            <person name="Ferriera S."/>
            <person name="Johnson J."/>
            <person name="Kravitz S."/>
            <person name="Halpern A."/>
            <person name="Remington K."/>
            <person name="Beeson K."/>
            <person name="Tran B."/>
            <person name="Rogers Y.-H."/>
            <person name="Friedman R."/>
            <person name="Venter J.C."/>
        </authorList>
    </citation>
    <scope>NUCLEOTIDE SEQUENCE [LARGE SCALE GENOMIC DNA]</scope>
    <source>
        <strain evidence="6">ATCC BAA-591 / DSM 15170 / ISM</strain>
    </source>
</reference>
<gene>
    <name evidence="5" type="ORF">ISM_09701</name>
</gene>